<evidence type="ECO:0000313" key="2">
    <source>
        <dbReference type="Proteomes" id="UP001501265"/>
    </source>
</evidence>
<reference evidence="2" key="1">
    <citation type="journal article" date="2019" name="Int. J. Syst. Evol. Microbiol.">
        <title>The Global Catalogue of Microorganisms (GCM) 10K type strain sequencing project: providing services to taxonomists for standard genome sequencing and annotation.</title>
        <authorList>
            <consortium name="The Broad Institute Genomics Platform"/>
            <consortium name="The Broad Institute Genome Sequencing Center for Infectious Disease"/>
            <person name="Wu L."/>
            <person name="Ma J."/>
        </authorList>
    </citation>
    <scope>NUCLEOTIDE SEQUENCE [LARGE SCALE GENOMIC DNA]</scope>
    <source>
        <strain evidence="2">JCM 18081</strain>
    </source>
</reference>
<name>A0ABP9CXT4_9ACTN</name>
<protein>
    <submittedName>
        <fullName evidence="1">Uncharacterized protein</fullName>
    </submittedName>
</protein>
<keyword evidence="2" id="KW-1185">Reference proteome</keyword>
<proteinExistence type="predicted"/>
<sequence>MIVASVYPSGSHIHYACAALDAAQGHEGEQSGAFDQRPQSVRLTLPEDERVYWNSTLDSGGWTTLGPADSDHPVVPGTGIITLSTG</sequence>
<dbReference type="Proteomes" id="UP001501265">
    <property type="component" value="Unassembled WGS sequence"/>
</dbReference>
<comment type="caution">
    <text evidence="1">The sequence shown here is derived from an EMBL/GenBank/DDBJ whole genome shotgun (WGS) entry which is preliminary data.</text>
</comment>
<dbReference type="EMBL" id="BAABIG010000079">
    <property type="protein sequence ID" value="GAA4819615.1"/>
    <property type="molecule type" value="Genomic_DNA"/>
</dbReference>
<gene>
    <name evidence="1" type="ORF">GCM10023220_60520</name>
</gene>
<accession>A0ABP9CXT4</accession>
<organism evidence="1 2">
    <name type="scientific">Streptomyces ziwulingensis</name>
    <dbReference type="NCBI Taxonomy" id="1045501"/>
    <lineage>
        <taxon>Bacteria</taxon>
        <taxon>Bacillati</taxon>
        <taxon>Actinomycetota</taxon>
        <taxon>Actinomycetes</taxon>
        <taxon>Kitasatosporales</taxon>
        <taxon>Streptomycetaceae</taxon>
        <taxon>Streptomyces</taxon>
    </lineage>
</organism>
<evidence type="ECO:0000313" key="1">
    <source>
        <dbReference type="EMBL" id="GAA4819615.1"/>
    </source>
</evidence>